<protein>
    <submittedName>
        <fullName evidence="4">Alkylation response protein AidB-like acyl-CoA dehydrogenase</fullName>
    </submittedName>
</protein>
<dbReference type="InterPro" id="IPR036250">
    <property type="entry name" value="AcylCo_DH-like_C"/>
</dbReference>
<dbReference type="Gene3D" id="1.20.140.10">
    <property type="entry name" value="Butyryl-CoA Dehydrogenase, subunit A, domain 3"/>
    <property type="match status" value="1"/>
</dbReference>
<reference evidence="4 5" key="1">
    <citation type="submission" date="2023-07" db="EMBL/GenBank/DDBJ databases">
        <title>Sorghum-associated microbial communities from plants grown in Nebraska, USA.</title>
        <authorList>
            <person name="Schachtman D."/>
        </authorList>
    </citation>
    <scope>NUCLEOTIDE SEQUENCE [LARGE SCALE GENOMIC DNA]</scope>
    <source>
        <strain evidence="4 5">BE167</strain>
    </source>
</reference>
<dbReference type="PIRSF" id="PIRSF016578">
    <property type="entry name" value="HsaA"/>
    <property type="match status" value="1"/>
</dbReference>
<dbReference type="Pfam" id="PF08028">
    <property type="entry name" value="Acyl-CoA_dh_2"/>
    <property type="match status" value="1"/>
</dbReference>
<dbReference type="RefSeq" id="WP_310049404.1">
    <property type="nucleotide sequence ID" value="NZ_JAVDVQ010000001.1"/>
</dbReference>
<evidence type="ECO:0000259" key="3">
    <source>
        <dbReference type="Pfam" id="PF08028"/>
    </source>
</evidence>
<organism evidence="4 5">
    <name type="scientific">Arthrobacter ginsengisoli</name>
    <dbReference type="NCBI Taxonomy" id="1356565"/>
    <lineage>
        <taxon>Bacteria</taxon>
        <taxon>Bacillati</taxon>
        <taxon>Actinomycetota</taxon>
        <taxon>Actinomycetes</taxon>
        <taxon>Micrococcales</taxon>
        <taxon>Micrococcaceae</taxon>
        <taxon>Arthrobacter</taxon>
    </lineage>
</organism>
<evidence type="ECO:0000256" key="1">
    <source>
        <dbReference type="ARBA" id="ARBA00023002"/>
    </source>
</evidence>
<dbReference type="EMBL" id="JAVDVQ010000001">
    <property type="protein sequence ID" value="MDR7080798.1"/>
    <property type="molecule type" value="Genomic_DNA"/>
</dbReference>
<dbReference type="InterPro" id="IPR009100">
    <property type="entry name" value="AcylCoA_DH/oxidase_NM_dom_sf"/>
</dbReference>
<dbReference type="Proteomes" id="UP001252243">
    <property type="component" value="Unassembled WGS sequence"/>
</dbReference>
<feature type="domain" description="Acyl-CoA dehydrogenase/oxidase N-terminal" evidence="2">
    <location>
        <begin position="11"/>
        <end position="86"/>
    </location>
</feature>
<dbReference type="InterPro" id="IPR037069">
    <property type="entry name" value="AcylCoA_DH/ox_N_sf"/>
</dbReference>
<keyword evidence="5" id="KW-1185">Reference proteome</keyword>
<dbReference type="Gene3D" id="2.40.110.10">
    <property type="entry name" value="Butyryl-CoA Dehydrogenase, subunit A, domain 2"/>
    <property type="match status" value="1"/>
</dbReference>
<dbReference type="InterPro" id="IPR013107">
    <property type="entry name" value="Acyl-CoA_DH_C"/>
</dbReference>
<sequence length="391" mass="41428">MSPEAALSDVLPDALLERIRGRAAGYDRDNAFFHEDLEELAAAGYLKIFVPASDGGLGLGLAAAAQLQRRLATAAPATALAINMHLVWTGVAQVLAARGDSSLDFVLREAGQGEIFAFGNSEAGNDSVLFDSRTAAVPQAGGGYSFTGRKIFTSLSPAWTRLGIFGKDASAGNGDGQLIHGFLSRDTPGYEVLADWDTLGMRASQSNTTVLDGAVVPAERIFRKLPVGPIADPLIFAIFACFETLLAAVYTGLGERALTLAVEAVTRRTSFKNGGRSYAQDPDIRWKVADAAMAMDALYPQLSTVTSDVDALADHGGQWFPKLVGLKVSATETARTVVDLAIRVSGGSSYFRGSELERLYRDVLAGMFHPSDDESAHNTVANAWLGPLEPG</sequence>
<dbReference type="SUPFAM" id="SSF47203">
    <property type="entry name" value="Acyl-CoA dehydrogenase C-terminal domain-like"/>
    <property type="match status" value="1"/>
</dbReference>
<dbReference type="InterPro" id="IPR046373">
    <property type="entry name" value="Acyl-CoA_Oxase/DH_mid-dom_sf"/>
</dbReference>
<dbReference type="SUPFAM" id="SSF56645">
    <property type="entry name" value="Acyl-CoA dehydrogenase NM domain-like"/>
    <property type="match status" value="1"/>
</dbReference>
<dbReference type="PANTHER" id="PTHR43884">
    <property type="entry name" value="ACYL-COA DEHYDROGENASE"/>
    <property type="match status" value="1"/>
</dbReference>
<evidence type="ECO:0000313" key="5">
    <source>
        <dbReference type="Proteomes" id="UP001252243"/>
    </source>
</evidence>
<comment type="caution">
    <text evidence="4">The sequence shown here is derived from an EMBL/GenBank/DDBJ whole genome shotgun (WGS) entry which is preliminary data.</text>
</comment>
<dbReference type="Gene3D" id="1.10.540.10">
    <property type="entry name" value="Acyl-CoA dehydrogenase/oxidase, N-terminal domain"/>
    <property type="match status" value="1"/>
</dbReference>
<evidence type="ECO:0000259" key="2">
    <source>
        <dbReference type="Pfam" id="PF02771"/>
    </source>
</evidence>
<dbReference type="Pfam" id="PF02771">
    <property type="entry name" value="Acyl-CoA_dh_N"/>
    <property type="match status" value="1"/>
</dbReference>
<dbReference type="PANTHER" id="PTHR43884:SF25">
    <property type="entry name" value="ACYL-COA DEHYDROGENASE YDBM-RELATED"/>
    <property type="match status" value="1"/>
</dbReference>
<gene>
    <name evidence="4" type="ORF">J2X01_000067</name>
</gene>
<accession>A0ABU1U6H9</accession>
<proteinExistence type="predicted"/>
<keyword evidence="1" id="KW-0560">Oxidoreductase</keyword>
<feature type="domain" description="Acyl-CoA dehydrogenase C-terminal" evidence="3">
    <location>
        <begin position="246"/>
        <end position="369"/>
    </location>
</feature>
<name>A0ABU1U6H9_9MICC</name>
<dbReference type="InterPro" id="IPR013786">
    <property type="entry name" value="AcylCoA_DH/ox_N"/>
</dbReference>
<evidence type="ECO:0000313" key="4">
    <source>
        <dbReference type="EMBL" id="MDR7080798.1"/>
    </source>
</evidence>